<protein>
    <submittedName>
        <fullName evidence="1">Uncharacterized protein</fullName>
    </submittedName>
</protein>
<name>A0ACB7T3M9_HYAAI</name>
<dbReference type="Proteomes" id="UP000821845">
    <property type="component" value="Chromosome 11"/>
</dbReference>
<dbReference type="EMBL" id="CM023491">
    <property type="protein sequence ID" value="KAH6941555.1"/>
    <property type="molecule type" value="Genomic_DNA"/>
</dbReference>
<comment type="caution">
    <text evidence="1">The sequence shown here is derived from an EMBL/GenBank/DDBJ whole genome shotgun (WGS) entry which is preliminary data.</text>
</comment>
<evidence type="ECO:0000313" key="2">
    <source>
        <dbReference type="Proteomes" id="UP000821845"/>
    </source>
</evidence>
<sequence length="412" mass="45380">MQKEEPTSSPEASPKRPSAFDERDVDDHAATLAHETPKKTSASPPPASGSSNVGSSRDQTESESEDVPGVGVPLQVCLEVGERRGSYEEPACAVGRSRVAVAHHCSVHLCPYTTHNATTMREHLPVHTGERPFRCPICGKRFSRKKYFRVHLRIHDKKGDNDVFGAGGDSGGTPGDAATSAGSSHECETCGETFAQRHFLQRHVQTAHPALDGGGGSDGSNSGGVGNVCPECNKSYKYAGNLRTHMRIHTGERPYMCDVCGLRFTCSSYLQVHLRTHVQEKPYACPQCSKTFVHNSALTVHLRTHTGERPYQCPRCPLRFSHLRNMKRHEICIHTHEYPHVCAYCHRGFLVITQWREHVRSQHGLECDDLGEGDDDCTPRHGRKPGATARPAVTHCSPQVILGELVHLILLL</sequence>
<reference evidence="1" key="1">
    <citation type="submission" date="2020-05" db="EMBL/GenBank/DDBJ databases">
        <title>Large-scale comparative analyses of tick genomes elucidate their genetic diversity and vector capacities.</title>
        <authorList>
            <person name="Jia N."/>
            <person name="Wang J."/>
            <person name="Shi W."/>
            <person name="Du L."/>
            <person name="Sun Y."/>
            <person name="Zhan W."/>
            <person name="Jiang J."/>
            <person name="Wang Q."/>
            <person name="Zhang B."/>
            <person name="Ji P."/>
            <person name="Sakyi L.B."/>
            <person name="Cui X."/>
            <person name="Yuan T."/>
            <person name="Jiang B."/>
            <person name="Yang W."/>
            <person name="Lam T.T.-Y."/>
            <person name="Chang Q."/>
            <person name="Ding S."/>
            <person name="Wang X."/>
            <person name="Zhu J."/>
            <person name="Ruan X."/>
            <person name="Zhao L."/>
            <person name="Wei J."/>
            <person name="Que T."/>
            <person name="Du C."/>
            <person name="Cheng J."/>
            <person name="Dai P."/>
            <person name="Han X."/>
            <person name="Huang E."/>
            <person name="Gao Y."/>
            <person name="Liu J."/>
            <person name="Shao H."/>
            <person name="Ye R."/>
            <person name="Li L."/>
            <person name="Wei W."/>
            <person name="Wang X."/>
            <person name="Wang C."/>
            <person name="Yang T."/>
            <person name="Huo Q."/>
            <person name="Li W."/>
            <person name="Guo W."/>
            <person name="Chen H."/>
            <person name="Zhou L."/>
            <person name="Ni X."/>
            <person name="Tian J."/>
            <person name="Zhou Y."/>
            <person name="Sheng Y."/>
            <person name="Liu T."/>
            <person name="Pan Y."/>
            <person name="Xia L."/>
            <person name="Li J."/>
            <person name="Zhao F."/>
            <person name="Cao W."/>
        </authorList>
    </citation>
    <scope>NUCLEOTIDE SEQUENCE</scope>
    <source>
        <strain evidence="1">Hyas-2018</strain>
    </source>
</reference>
<proteinExistence type="predicted"/>
<gene>
    <name evidence="1" type="ORF">HPB50_019568</name>
</gene>
<accession>A0ACB7T3M9</accession>
<organism evidence="1 2">
    <name type="scientific">Hyalomma asiaticum</name>
    <name type="common">Tick</name>
    <dbReference type="NCBI Taxonomy" id="266040"/>
    <lineage>
        <taxon>Eukaryota</taxon>
        <taxon>Metazoa</taxon>
        <taxon>Ecdysozoa</taxon>
        <taxon>Arthropoda</taxon>
        <taxon>Chelicerata</taxon>
        <taxon>Arachnida</taxon>
        <taxon>Acari</taxon>
        <taxon>Parasitiformes</taxon>
        <taxon>Ixodida</taxon>
        <taxon>Ixodoidea</taxon>
        <taxon>Ixodidae</taxon>
        <taxon>Hyalomminae</taxon>
        <taxon>Hyalomma</taxon>
    </lineage>
</organism>
<evidence type="ECO:0000313" key="1">
    <source>
        <dbReference type="EMBL" id="KAH6941555.1"/>
    </source>
</evidence>
<keyword evidence="2" id="KW-1185">Reference proteome</keyword>